<evidence type="ECO:0000313" key="3">
    <source>
        <dbReference type="Proteomes" id="UP000027586"/>
    </source>
</evidence>
<reference evidence="2" key="1">
    <citation type="submission" date="2013-08" db="EMBL/GenBank/DDBJ databases">
        <title>Gene expansion shapes genome architecture in the human pathogen Lichtheimia corymbifera: an evolutionary genomics analysis in the ancient terrestrial Mucorales (Mucoromycotina).</title>
        <authorList>
            <person name="Schwartze V.U."/>
            <person name="Winter S."/>
            <person name="Shelest E."/>
            <person name="Marcet-Houben M."/>
            <person name="Horn F."/>
            <person name="Wehner S."/>
            <person name="Hoffmann K."/>
            <person name="Riege K."/>
            <person name="Sammeth M."/>
            <person name="Nowrousian M."/>
            <person name="Valiante V."/>
            <person name="Linde J."/>
            <person name="Jacobsen I.D."/>
            <person name="Marz M."/>
            <person name="Brakhage A.A."/>
            <person name="Gabaldon T."/>
            <person name="Bocker S."/>
            <person name="Voigt K."/>
        </authorList>
    </citation>
    <scope>NUCLEOTIDE SEQUENCE [LARGE SCALE GENOMIC DNA]</scope>
    <source>
        <strain evidence="2">FSU 9682</strain>
    </source>
</reference>
<evidence type="ECO:0000256" key="1">
    <source>
        <dbReference type="SAM" id="MobiDB-lite"/>
    </source>
</evidence>
<dbReference type="AlphaFoldDB" id="A0A068RZ56"/>
<keyword evidence="3" id="KW-1185">Reference proteome</keyword>
<feature type="compositionally biased region" description="Low complexity" evidence="1">
    <location>
        <begin position="29"/>
        <end position="41"/>
    </location>
</feature>
<name>A0A068RZ56_9FUNG</name>
<protein>
    <submittedName>
        <fullName evidence="2">Uncharacterized protein</fullName>
    </submittedName>
</protein>
<accession>A0A068RZ56</accession>
<gene>
    <name evidence="2" type="ORF">LCOR_06444.1</name>
</gene>
<proteinExistence type="predicted"/>
<feature type="compositionally biased region" description="Pro residues" evidence="1">
    <location>
        <begin position="105"/>
        <end position="114"/>
    </location>
</feature>
<sequence>MKGNETATIQQSISESSTVKGNETTTIHQSNSQPSTRNSSSMKGDEATTIQQPNNQSSTKHSASNKGYIKTANETTKSQPIPSIEHKHPQKPTTKPSIYMNPIRPKTPTPPVSPTPQKTQLPSSKPSNLSSSNTAHPQKPSLMTSTPAKRPLSRESSPTREERIGFIKRPNRPAPPKHANPSFLDELVSKVSNQPIPQASYTRPISTPSSESTRHGSTSPSLKRRALPSQQSSRPQRDPRLAQQQQQGQPSSSTSGLQMLPPPADPLSWHGTICRADDTAVEVRLSSITGRCPEKSRIRELLRNAKREYNDNKKLMISAMISLSILKRFYENRVPNLVDIQPQSTSRYRYDKFHKFLKLNSVAGLIQLDKHKEEILAVLPHTADIAELFSLESWSSSNMLLIYLDQMPAQPPPVQKHLDLLQRDQLFQRARKSFDWHLLASALKFPPQLLQRITPFTSVDIYGDSRWAESLRHAHRLYASKSNLARNKEHIILFDRHNDVQFKSKNLLKLKRGPRPPTFWEYGSSDISDERILPPAQLFPRYCGGFVTTDIRNMMEDPKILERIAKAVTTLNRVSATGEWSFVLKYDVLDQMVNDAKGAASAQKMEAAMVELAVVATEHNITFVQDYGEQSSLPNDSSDATIRLMEDLVRSYCTQMENFVLVDDIGSMTNTEFAVIDFCKSSDILEKYSIYPIPSDEQQQ</sequence>
<evidence type="ECO:0000313" key="2">
    <source>
        <dbReference type="EMBL" id="CDH55289.1"/>
    </source>
</evidence>
<dbReference type="EMBL" id="CBTN010000028">
    <property type="protein sequence ID" value="CDH55289.1"/>
    <property type="molecule type" value="Genomic_DNA"/>
</dbReference>
<dbReference type="OrthoDB" id="2278095at2759"/>
<feature type="compositionally biased region" description="Polar residues" evidence="1">
    <location>
        <begin position="1"/>
        <end position="28"/>
    </location>
</feature>
<dbReference type="VEuPathDB" id="FungiDB:LCOR_06444.1"/>
<feature type="region of interest" description="Disordered" evidence="1">
    <location>
        <begin position="1"/>
        <end position="271"/>
    </location>
</feature>
<comment type="caution">
    <text evidence="2">The sequence shown here is derived from an EMBL/GenBank/DDBJ whole genome shotgun (WGS) entry which is preliminary data.</text>
</comment>
<dbReference type="STRING" id="1263082.A0A068RZ56"/>
<feature type="compositionally biased region" description="Low complexity" evidence="1">
    <location>
        <begin position="243"/>
        <end position="258"/>
    </location>
</feature>
<organism evidence="2 3">
    <name type="scientific">Lichtheimia corymbifera JMRC:FSU:9682</name>
    <dbReference type="NCBI Taxonomy" id="1263082"/>
    <lineage>
        <taxon>Eukaryota</taxon>
        <taxon>Fungi</taxon>
        <taxon>Fungi incertae sedis</taxon>
        <taxon>Mucoromycota</taxon>
        <taxon>Mucoromycotina</taxon>
        <taxon>Mucoromycetes</taxon>
        <taxon>Mucorales</taxon>
        <taxon>Lichtheimiaceae</taxon>
        <taxon>Lichtheimia</taxon>
    </lineage>
</organism>
<dbReference type="Proteomes" id="UP000027586">
    <property type="component" value="Unassembled WGS sequence"/>
</dbReference>
<feature type="compositionally biased region" description="Polar residues" evidence="1">
    <location>
        <begin position="48"/>
        <end position="65"/>
    </location>
</feature>
<feature type="compositionally biased region" description="Low complexity" evidence="1">
    <location>
        <begin position="115"/>
        <end position="133"/>
    </location>
</feature>
<feature type="compositionally biased region" description="Polar residues" evidence="1">
    <location>
        <begin position="72"/>
        <end position="81"/>
    </location>
</feature>
<feature type="compositionally biased region" description="Polar residues" evidence="1">
    <location>
        <begin position="190"/>
        <end position="221"/>
    </location>
</feature>